<keyword evidence="1" id="KW-1003">Cell membrane</keyword>
<dbReference type="EMBL" id="JAENIL010000018">
    <property type="protein sequence ID" value="MBK1877483.1"/>
    <property type="molecule type" value="Genomic_DNA"/>
</dbReference>
<evidence type="ECO:0000256" key="3">
    <source>
        <dbReference type="ARBA" id="ARBA00022989"/>
    </source>
</evidence>
<feature type="transmembrane region" description="Helical" evidence="7">
    <location>
        <begin position="53"/>
        <end position="71"/>
    </location>
</feature>
<evidence type="ECO:0000256" key="4">
    <source>
        <dbReference type="ARBA" id="ARBA00023136"/>
    </source>
</evidence>
<dbReference type="SUPFAM" id="SSF53300">
    <property type="entry name" value="vWA-like"/>
    <property type="match status" value="1"/>
</dbReference>
<organism evidence="9 10">
    <name type="scientific">Pelagicoccus mobilis</name>
    <dbReference type="NCBI Taxonomy" id="415221"/>
    <lineage>
        <taxon>Bacteria</taxon>
        <taxon>Pseudomonadati</taxon>
        <taxon>Verrucomicrobiota</taxon>
        <taxon>Opitutia</taxon>
        <taxon>Puniceicoccales</taxon>
        <taxon>Pelagicoccaceae</taxon>
        <taxon>Pelagicoccus</taxon>
    </lineage>
</organism>
<reference evidence="9" key="1">
    <citation type="submission" date="2021-01" db="EMBL/GenBank/DDBJ databases">
        <title>Modified the classification status of verrucomicrobia.</title>
        <authorList>
            <person name="Feng X."/>
        </authorList>
    </citation>
    <scope>NUCLEOTIDE SEQUENCE</scope>
    <source>
        <strain evidence="9">KCTC 13126</strain>
    </source>
</reference>
<feature type="region of interest" description="Disordered" evidence="6">
    <location>
        <begin position="678"/>
        <end position="698"/>
    </location>
</feature>
<dbReference type="SMART" id="SM00327">
    <property type="entry name" value="VWA"/>
    <property type="match status" value="1"/>
</dbReference>
<protein>
    <submittedName>
        <fullName evidence="9">VWA domain-containing protein</fullName>
    </submittedName>
</protein>
<gene>
    <name evidence="9" type="ORF">JIN87_11440</name>
</gene>
<dbReference type="RefSeq" id="WP_200355698.1">
    <property type="nucleotide sequence ID" value="NZ_JAENIL010000018.1"/>
</dbReference>
<dbReference type="Proteomes" id="UP000617628">
    <property type="component" value="Unassembled WGS sequence"/>
</dbReference>
<evidence type="ECO:0000259" key="8">
    <source>
        <dbReference type="PROSITE" id="PS50234"/>
    </source>
</evidence>
<evidence type="ECO:0000256" key="7">
    <source>
        <dbReference type="SAM" id="Phobius"/>
    </source>
</evidence>
<accession>A0A934RW68</accession>
<keyword evidence="3 7" id="KW-1133">Transmembrane helix</keyword>
<feature type="transmembrane region" description="Helical" evidence="7">
    <location>
        <begin position="6"/>
        <end position="24"/>
    </location>
</feature>
<evidence type="ECO:0000313" key="10">
    <source>
        <dbReference type="Proteomes" id="UP000617628"/>
    </source>
</evidence>
<comment type="caution">
    <text evidence="9">The sequence shown here is derived from an EMBL/GenBank/DDBJ whole genome shotgun (WGS) entry which is preliminary data.</text>
</comment>
<feature type="coiled-coil region" evidence="5">
    <location>
        <begin position="442"/>
        <end position="490"/>
    </location>
</feature>
<feature type="region of interest" description="Disordered" evidence="6">
    <location>
        <begin position="492"/>
        <end position="521"/>
    </location>
</feature>
<evidence type="ECO:0000256" key="5">
    <source>
        <dbReference type="SAM" id="Coils"/>
    </source>
</evidence>
<evidence type="ECO:0000313" key="9">
    <source>
        <dbReference type="EMBL" id="MBK1877483.1"/>
    </source>
</evidence>
<dbReference type="AlphaFoldDB" id="A0A934RW68"/>
<name>A0A934RW68_9BACT</name>
<proteinExistence type="predicted"/>
<evidence type="ECO:0000256" key="1">
    <source>
        <dbReference type="ARBA" id="ARBA00022475"/>
    </source>
</evidence>
<dbReference type="PANTHER" id="PTHR22550">
    <property type="entry name" value="SPORE GERMINATION PROTEIN"/>
    <property type="match status" value="1"/>
</dbReference>
<evidence type="ECO:0000256" key="2">
    <source>
        <dbReference type="ARBA" id="ARBA00022692"/>
    </source>
</evidence>
<dbReference type="Gene3D" id="3.40.50.410">
    <property type="entry name" value="von Willebrand factor, type A domain"/>
    <property type="match status" value="1"/>
</dbReference>
<dbReference type="InterPro" id="IPR050768">
    <property type="entry name" value="UPF0353/GerABKA_families"/>
</dbReference>
<sequence>MSTFVFQWPVMLTLLLGVAPMLWLMRRARVKRMEVRDEWGHGKMAPKSTKREIFWILCFVTLAVALARPSYDPVRHSISNTGRDVVFVVDVSRSMLARDTYPSRLEAAKQGVEDCLATLGSEQVGLVIYGGSSSISCPLSSDYEFVRYMLSQVQPRSVEFGGTFLLSAIEKVVDQVLDTDRKGFQDVIVLTDGEDHAPNLDKVVERVRESGVNLLVVGLGNPSEGAPIPLEKEDGTTTALTYEGETVYTQQQRDALASLAGKSEGSEYFNAGVQPFHLGDVYRRFAEGKPTASLDGDSGYTVYKEGAFWLLPLALLFAVLAHPSYWRGAMRLSLLTLSVLSMDSQSVRAQEPEYSFDSASALLKSEQFEEASLAFQSLQLSGGAPDEVAVYSFNKGLADWRRSQSVKDESPRDALSMALQARESFLLAARERPDFRRAKLRLSNLASTIVELRRAVEEEEEREQEQDDQMQSLLELLQALLEAQTDLRNECVLADPGRSQKRRSKSASAEEGSLEPSDAVALSKSFSDRQRDLTAEGKRIEALMKDLDASLSANASSQGPVVDSVLAVPLVLMGQAISAQFDAQDLLAVWANWATGRSRQETAEQRIQDILDMFASSDSEEGDEGDWEDYEDYEYGEEGEGMPSSMPMEGDLKKNAQMQALPVPNYSAEEILMEEMGSQQFRQEQRAKANAGKVKKDW</sequence>
<dbReference type="PANTHER" id="PTHR22550:SF5">
    <property type="entry name" value="LEUCINE ZIPPER PROTEIN 4"/>
    <property type="match status" value="1"/>
</dbReference>
<dbReference type="PROSITE" id="PS50234">
    <property type="entry name" value="VWFA"/>
    <property type="match status" value="1"/>
</dbReference>
<keyword evidence="5" id="KW-0175">Coiled coil</keyword>
<dbReference type="Pfam" id="PF13519">
    <property type="entry name" value="VWA_2"/>
    <property type="match status" value="1"/>
</dbReference>
<keyword evidence="2 7" id="KW-0812">Transmembrane</keyword>
<dbReference type="InterPro" id="IPR002035">
    <property type="entry name" value="VWF_A"/>
</dbReference>
<keyword evidence="10" id="KW-1185">Reference proteome</keyword>
<dbReference type="InterPro" id="IPR036465">
    <property type="entry name" value="vWFA_dom_sf"/>
</dbReference>
<evidence type="ECO:0000256" key="6">
    <source>
        <dbReference type="SAM" id="MobiDB-lite"/>
    </source>
</evidence>
<feature type="domain" description="VWFA" evidence="8">
    <location>
        <begin position="84"/>
        <end position="285"/>
    </location>
</feature>
<keyword evidence="4 7" id="KW-0472">Membrane</keyword>